<dbReference type="PANTHER" id="PTHR30329">
    <property type="entry name" value="STATOR ELEMENT OF FLAGELLAR MOTOR COMPLEX"/>
    <property type="match status" value="1"/>
</dbReference>
<keyword evidence="2" id="KW-0732">Signal</keyword>
<keyword evidence="5" id="KW-1185">Reference proteome</keyword>
<dbReference type="SUPFAM" id="SSF103088">
    <property type="entry name" value="OmpA-like"/>
    <property type="match status" value="1"/>
</dbReference>
<evidence type="ECO:0000259" key="3">
    <source>
        <dbReference type="PROSITE" id="PS51123"/>
    </source>
</evidence>
<dbReference type="Proteomes" id="UP000462621">
    <property type="component" value="Unassembled WGS sequence"/>
</dbReference>
<proteinExistence type="predicted"/>
<dbReference type="EMBL" id="WEKT01000041">
    <property type="protein sequence ID" value="MZI94969.1"/>
    <property type="molecule type" value="Genomic_DNA"/>
</dbReference>
<evidence type="ECO:0000256" key="2">
    <source>
        <dbReference type="SAM" id="SignalP"/>
    </source>
</evidence>
<evidence type="ECO:0000313" key="4">
    <source>
        <dbReference type="EMBL" id="MZI94969.1"/>
    </source>
</evidence>
<dbReference type="InterPro" id="IPR036737">
    <property type="entry name" value="OmpA-like_sf"/>
</dbReference>
<feature type="signal peptide" evidence="2">
    <location>
        <begin position="1"/>
        <end position="26"/>
    </location>
</feature>
<keyword evidence="1" id="KW-0472">Membrane</keyword>
<dbReference type="GO" id="GO:0016020">
    <property type="term" value="C:membrane"/>
    <property type="evidence" value="ECO:0007669"/>
    <property type="project" value="UniProtKB-UniRule"/>
</dbReference>
<dbReference type="Pfam" id="PF00691">
    <property type="entry name" value="OmpA"/>
    <property type="match status" value="1"/>
</dbReference>
<feature type="domain" description="OmpA-like" evidence="3">
    <location>
        <begin position="98"/>
        <end position="212"/>
    </location>
</feature>
<dbReference type="InterPro" id="IPR050330">
    <property type="entry name" value="Bact_OuterMem_StrucFunc"/>
</dbReference>
<comment type="caution">
    <text evidence="4">The sequence shown here is derived from an EMBL/GenBank/DDBJ whole genome shotgun (WGS) entry which is preliminary data.</text>
</comment>
<evidence type="ECO:0000313" key="5">
    <source>
        <dbReference type="Proteomes" id="UP000462621"/>
    </source>
</evidence>
<sequence>MNNKVIFMKKIAILVSLMLTSFTLNAEPLSMYSYLCNKDGNQLGYQLSVGQAKKLVMYPGNQVQSRTVNISRDHEWLLTHVNPDEVSPACLSYFLSQGYWRSGKSIARFHFAFNSTQMSNDDKQIFAQVAKALSNTPNVSVVGHTDAIGSNGYNQTLGSKRAQAMTQKLVNEGENVMVTSSSRGEMQPIITNTTDSGRALNRRVEIIFDDIAR</sequence>
<organism evidence="4 5">
    <name type="scientific">Vibrio eleionomae</name>
    <dbReference type="NCBI Taxonomy" id="2653505"/>
    <lineage>
        <taxon>Bacteria</taxon>
        <taxon>Pseudomonadati</taxon>
        <taxon>Pseudomonadota</taxon>
        <taxon>Gammaproteobacteria</taxon>
        <taxon>Vibrionales</taxon>
        <taxon>Vibrionaceae</taxon>
        <taxon>Vibrio</taxon>
    </lineage>
</organism>
<dbReference type="InterPro" id="IPR006665">
    <property type="entry name" value="OmpA-like"/>
</dbReference>
<name>A0A7X4LN45_9VIBR</name>
<reference evidence="4 5" key="1">
    <citation type="submission" date="2019-10" db="EMBL/GenBank/DDBJ databases">
        <title>Vibrio sp. nov. isolated from a shrimp pond.</title>
        <authorList>
            <person name="Gomez-Gil B."/>
            <person name="Enciso-Ibarra J."/>
            <person name="Enciso-Ibarra K."/>
            <person name="Bolan-Mejia C."/>
        </authorList>
    </citation>
    <scope>NUCLEOTIDE SEQUENCE [LARGE SCALE GENOMIC DNA]</scope>
    <source>
        <strain evidence="4 5">CAIM 722</strain>
    </source>
</reference>
<gene>
    <name evidence="4" type="ORF">F9817_17465</name>
</gene>
<protein>
    <submittedName>
        <fullName evidence="4">OmpA family protein</fullName>
    </submittedName>
</protein>
<dbReference type="CDD" id="cd07185">
    <property type="entry name" value="OmpA_C-like"/>
    <property type="match status" value="1"/>
</dbReference>
<dbReference type="PANTHER" id="PTHR30329:SF21">
    <property type="entry name" value="LIPOPROTEIN YIAD-RELATED"/>
    <property type="match status" value="1"/>
</dbReference>
<dbReference type="AlphaFoldDB" id="A0A7X4LN45"/>
<accession>A0A7X4LN45</accession>
<evidence type="ECO:0000256" key="1">
    <source>
        <dbReference type="PROSITE-ProRule" id="PRU00473"/>
    </source>
</evidence>
<dbReference type="PROSITE" id="PS51123">
    <property type="entry name" value="OMPA_2"/>
    <property type="match status" value="1"/>
</dbReference>
<dbReference type="Gene3D" id="3.30.1330.60">
    <property type="entry name" value="OmpA-like domain"/>
    <property type="match status" value="1"/>
</dbReference>
<feature type="chain" id="PRO_5030904876" evidence="2">
    <location>
        <begin position="27"/>
        <end position="213"/>
    </location>
</feature>